<feature type="repeat" description="WD" evidence="3">
    <location>
        <begin position="268"/>
        <end position="294"/>
    </location>
</feature>
<organism evidence="4 5">
    <name type="scientific">Reticulomyxa filosa</name>
    <dbReference type="NCBI Taxonomy" id="46433"/>
    <lineage>
        <taxon>Eukaryota</taxon>
        <taxon>Sar</taxon>
        <taxon>Rhizaria</taxon>
        <taxon>Retaria</taxon>
        <taxon>Foraminifera</taxon>
        <taxon>Monothalamids</taxon>
        <taxon>Reticulomyxidae</taxon>
        <taxon>Reticulomyxa</taxon>
    </lineage>
</organism>
<feature type="repeat" description="WD" evidence="3">
    <location>
        <begin position="101"/>
        <end position="144"/>
    </location>
</feature>
<dbReference type="InterPro" id="IPR001680">
    <property type="entry name" value="WD40_rpt"/>
</dbReference>
<evidence type="ECO:0000256" key="2">
    <source>
        <dbReference type="ARBA" id="ARBA00022737"/>
    </source>
</evidence>
<proteinExistence type="predicted"/>
<dbReference type="PROSITE" id="PS00678">
    <property type="entry name" value="WD_REPEATS_1"/>
    <property type="match status" value="4"/>
</dbReference>
<dbReference type="Pfam" id="PF00400">
    <property type="entry name" value="WD40"/>
    <property type="match status" value="5"/>
</dbReference>
<keyword evidence="2" id="KW-0677">Repeat</keyword>
<dbReference type="Gene3D" id="2.130.10.10">
    <property type="entry name" value="YVTN repeat-like/Quinoprotein amine dehydrogenase"/>
    <property type="match status" value="2"/>
</dbReference>
<dbReference type="EMBL" id="ASPP01019844">
    <property type="protein sequence ID" value="ETO14705.1"/>
    <property type="molecule type" value="Genomic_DNA"/>
</dbReference>
<evidence type="ECO:0000313" key="5">
    <source>
        <dbReference type="Proteomes" id="UP000023152"/>
    </source>
</evidence>
<dbReference type="InterPro" id="IPR036322">
    <property type="entry name" value="WD40_repeat_dom_sf"/>
</dbReference>
<dbReference type="Proteomes" id="UP000023152">
    <property type="component" value="Unassembled WGS sequence"/>
</dbReference>
<accession>X6MNN8</accession>
<dbReference type="InterPro" id="IPR020472">
    <property type="entry name" value="WD40_PAC1"/>
</dbReference>
<feature type="repeat" description="WD" evidence="3">
    <location>
        <begin position="295"/>
        <end position="338"/>
    </location>
</feature>
<keyword evidence="1 3" id="KW-0853">WD repeat</keyword>
<evidence type="ECO:0000256" key="3">
    <source>
        <dbReference type="PROSITE-ProRule" id="PRU00221"/>
    </source>
</evidence>
<feature type="repeat" description="WD" evidence="3">
    <location>
        <begin position="193"/>
        <end position="236"/>
    </location>
</feature>
<comment type="caution">
    <text evidence="4">The sequence shown here is derived from an EMBL/GenBank/DDBJ whole genome shotgun (WGS) entry which is preliminary data.</text>
</comment>
<dbReference type="CDD" id="cd00200">
    <property type="entry name" value="WD40"/>
    <property type="match status" value="1"/>
</dbReference>
<evidence type="ECO:0000256" key="1">
    <source>
        <dbReference type="ARBA" id="ARBA00022574"/>
    </source>
</evidence>
<protein>
    <submittedName>
        <fullName evidence="4">Uncharacterized protein</fullName>
    </submittedName>
</protein>
<dbReference type="PROSITE" id="PS50294">
    <property type="entry name" value="WD_REPEATS_REGION"/>
    <property type="match status" value="3"/>
</dbReference>
<dbReference type="SMART" id="SM00320">
    <property type="entry name" value="WD40"/>
    <property type="match status" value="6"/>
</dbReference>
<dbReference type="InterPro" id="IPR019775">
    <property type="entry name" value="WD40_repeat_CS"/>
</dbReference>
<gene>
    <name evidence="4" type="ORF">RFI_22663</name>
</gene>
<sequence length="434" mass="50480">MQKKNAYEILFLTKFLVIEKNYICCQNPILCCKDIFEIPFIKLRKKKLEEEKIKVILRHWTRILQISFGWIHEFDKLVFNYAYAIFIFDTFCSSSKLINTLIVHTSYVYNIDYITFGSHQFICSGSHDPTVCIWDVDNNKQIQLLNGYSNAAYCVKFSSYYYQNNNENVICYSSNNRNIYFWDFKQNKLLQTFNKHKKSVYGIEFSSFNGSRYLFSGSLDKTIRLWDVETLKSLHVFKGHENCVWCIDISPLQSNNNNNNNIGVIGGNGYTICSGSFDQTIRMWDIETTKQLNVFNGHTDHVRNVKYGSNELSNLILSGSNDKSVRLWDIRSGQHTQVFNGHSDIVSSIEYSPFIISNSIGNSNVICSGSYDNTIRFWDIRSNKNELYMIKGNKEDLGISYLKFIALKKKKEIKNVTYDWNLCYASIEGPIHIC</sequence>
<feature type="repeat" description="WD" evidence="3">
    <location>
        <begin position="339"/>
        <end position="388"/>
    </location>
</feature>
<name>X6MNN8_RETFI</name>
<reference evidence="4 5" key="1">
    <citation type="journal article" date="2013" name="Curr. Biol.">
        <title>The Genome of the Foraminiferan Reticulomyxa filosa.</title>
        <authorList>
            <person name="Glockner G."/>
            <person name="Hulsmann N."/>
            <person name="Schleicher M."/>
            <person name="Noegel A.A."/>
            <person name="Eichinger L."/>
            <person name="Gallinger C."/>
            <person name="Pawlowski J."/>
            <person name="Sierra R."/>
            <person name="Euteneuer U."/>
            <person name="Pillet L."/>
            <person name="Moustafa A."/>
            <person name="Platzer M."/>
            <person name="Groth M."/>
            <person name="Szafranski K."/>
            <person name="Schliwa M."/>
        </authorList>
    </citation>
    <scope>NUCLEOTIDE SEQUENCE [LARGE SCALE GENOMIC DNA]</scope>
</reference>
<dbReference type="InterPro" id="IPR015943">
    <property type="entry name" value="WD40/YVTN_repeat-like_dom_sf"/>
</dbReference>
<dbReference type="GO" id="GO:1990234">
    <property type="term" value="C:transferase complex"/>
    <property type="evidence" value="ECO:0007669"/>
    <property type="project" value="UniProtKB-ARBA"/>
</dbReference>
<dbReference type="PANTHER" id="PTHR22847">
    <property type="entry name" value="WD40 REPEAT PROTEIN"/>
    <property type="match status" value="1"/>
</dbReference>
<dbReference type="PROSITE" id="PS50082">
    <property type="entry name" value="WD_REPEATS_2"/>
    <property type="match status" value="5"/>
</dbReference>
<dbReference type="PANTHER" id="PTHR22847:SF637">
    <property type="entry name" value="WD REPEAT DOMAIN 5B"/>
    <property type="match status" value="1"/>
</dbReference>
<evidence type="ECO:0000313" key="4">
    <source>
        <dbReference type="EMBL" id="ETO14705.1"/>
    </source>
</evidence>
<dbReference type="PRINTS" id="PR00320">
    <property type="entry name" value="GPROTEINBRPT"/>
</dbReference>
<dbReference type="SUPFAM" id="SSF50978">
    <property type="entry name" value="WD40 repeat-like"/>
    <property type="match status" value="1"/>
</dbReference>
<keyword evidence="5" id="KW-1185">Reference proteome</keyword>
<dbReference type="AlphaFoldDB" id="X6MNN8"/>